<dbReference type="SMART" id="SM00827">
    <property type="entry name" value="PKS_AT"/>
    <property type="match status" value="1"/>
</dbReference>
<dbReference type="EMBL" id="CP000875">
    <property type="protein sequence ID" value="ABX06594.1"/>
    <property type="molecule type" value="Genomic_DNA"/>
</dbReference>
<dbReference type="InterPro" id="IPR050091">
    <property type="entry name" value="PKS_NRPS_Biosynth_Enz"/>
</dbReference>
<keyword evidence="4" id="KW-0276">Fatty acid metabolism</keyword>
<dbReference type="SUPFAM" id="SSF52151">
    <property type="entry name" value="FabD/lysophospholipase-like"/>
    <property type="match status" value="1"/>
</dbReference>
<dbReference type="Pfam" id="PF21394">
    <property type="entry name" value="Beta-ketacyl_N"/>
    <property type="match status" value="1"/>
</dbReference>
<evidence type="ECO:0000313" key="9">
    <source>
        <dbReference type="EMBL" id="ABX06594.1"/>
    </source>
</evidence>
<dbReference type="BioCyc" id="HAUR316274:GHYA-4004-MONOMER"/>
<dbReference type="CDD" id="cd00833">
    <property type="entry name" value="PKS"/>
    <property type="match status" value="1"/>
</dbReference>
<evidence type="ECO:0000313" key="10">
    <source>
        <dbReference type="Proteomes" id="UP000000787"/>
    </source>
</evidence>
<dbReference type="Gene3D" id="3.40.50.720">
    <property type="entry name" value="NAD(P)-binding Rossmann-like Domain"/>
    <property type="match status" value="1"/>
</dbReference>
<dbReference type="eggNOG" id="COG3321">
    <property type="taxonomic scope" value="Bacteria"/>
</dbReference>
<dbReference type="SMART" id="SM00825">
    <property type="entry name" value="PKS_KS"/>
    <property type="match status" value="1"/>
</dbReference>
<dbReference type="InterPro" id="IPR036736">
    <property type="entry name" value="ACP-like_sf"/>
</dbReference>
<feature type="domain" description="Carrier" evidence="7">
    <location>
        <begin position="1473"/>
        <end position="1549"/>
    </location>
</feature>
<dbReference type="FunFam" id="3.40.47.10:FF:000042">
    <property type="entry name" value="Polyketide synthase Pks13"/>
    <property type="match status" value="1"/>
</dbReference>
<dbReference type="GO" id="GO:0004312">
    <property type="term" value="F:fatty acid synthase activity"/>
    <property type="evidence" value="ECO:0007669"/>
    <property type="project" value="TreeGrafter"/>
</dbReference>
<evidence type="ECO:0000256" key="6">
    <source>
        <dbReference type="ARBA" id="ARBA00023268"/>
    </source>
</evidence>
<gene>
    <name evidence="9" type="ordered locus">Haur_3962</name>
</gene>
<organism evidence="9 10">
    <name type="scientific">Herpetosiphon aurantiacus (strain ATCC 23779 / DSM 785 / 114-95)</name>
    <dbReference type="NCBI Taxonomy" id="316274"/>
    <lineage>
        <taxon>Bacteria</taxon>
        <taxon>Bacillati</taxon>
        <taxon>Chloroflexota</taxon>
        <taxon>Chloroflexia</taxon>
        <taxon>Herpetosiphonales</taxon>
        <taxon>Herpetosiphonaceae</taxon>
        <taxon>Herpetosiphon</taxon>
    </lineage>
</organism>
<evidence type="ECO:0000259" key="8">
    <source>
        <dbReference type="PROSITE" id="PS52004"/>
    </source>
</evidence>
<evidence type="ECO:0000256" key="4">
    <source>
        <dbReference type="ARBA" id="ARBA00022832"/>
    </source>
</evidence>
<dbReference type="Gene3D" id="3.40.366.10">
    <property type="entry name" value="Malonyl-Coenzyme A Acyl Carrier Protein, domain 2"/>
    <property type="match status" value="1"/>
</dbReference>
<sequence length="1582" mass="169986">MIDRESQDFEFDTAVAIIGMAGRFPGANTLDQFWHNMTQGVQSIRFFSDEELLAAGVDPDLMSQPEYVKAGTVIDNIDSFDSAFFGFTPREAELMDPQLRLFLECSWEAFEDAAYSPETYQGLVGVFAGSAISTYMLNNIFNNAEVFRKAGMLQVGVLNSSDSLSTWVSYKLNFRGPSVVVQTFCSTSLVAVHMACQSLLNYECDMALAGGVAISVPHGTGYVYQEGGIVSPDGQCRTFDADGQGSVMSNGAGVVALKRLDQAVADGDHVYAVIRGSAVNNDGIRKVGYTAPGLEGQSSVIAEALAHAGVDPATVGYLEAHGTATALGDSIELAATIKAYKQQTDQTQYCALGSVKPNVGHLDRAAGVTGLIKTVLALKHREIPPSLNFEQASPEIDLPNSPFFVNTTLRPWETDGRTPRRAGVSSFGLGGTNAHVVLQETPLEAPSGRSYPQQLLLLSAKTDSALQTMAANLASFLRAHPEVDLADVAHTLQVGRTAFNHRRALVARDRDDAIAQLEAAGARGLTANQTDRDRPVAFLFPGVGDHYAGMAADLYTHEARFRAVVDECCTLLNPLLDQDLLAVLYPESGRGNGAPAAGLDFRQLLAGLPAGTPAGTLHQTELAQPAVFVVEYALVQLLASWGIRPQALLGYSLGEYVAATVAGVLSLEDALRLVALRARLIQNLPAGAMLAVSLGEDDARRYVRGDVALAAVNSPSASILAGPAAALEAVARQCAADEVACRWLETSHAFHSAMLEPARAALTDLTCSLTLNPPAIPYVSNVTGTWITVEEATDPGYWARHMCQTVRFAAGAGALLEGEPALILEVGPGQALASFVKQHSACSRERMGQILSALPASHGRQAELSHVLETLGRLWLAGVNIDWAAFSAGEQRRRLSLPTYPFERQRYWVDADAHGKSGSSLANDEFLNSADRIADVGDWFFVPSWKRTSPPSPILGAPLFADQHTWLLLVDDSGLGLVLAERLKQHGQTVVTIAPGAAFAAIDPASYTVRPAEREDYISVIKKLAREGIEPSRVLHLWLASPAESAGESPAEVDGILERGFYSLLALTQALGNQGVERCEVNVVTTGVHAVVGQEAVNATKSTVIGPCKIIPQEHPNLTARSIDVIWAPDRQGCEELVDRLVVELASTPTGVVIALRGQHRWVQAYEQIHLPEFSHPHARLRDQGVYVITGGLGGIGLALAEYLVASVRAKVVLIGRTALPSRERWDDIIAAEGTESGTGHRVHCIRQLEASGAEVLVLQADVADAGQIAAAIDQAVARFGAINGVFHAAGVPGVGLMQLKTAEAAASVLAPKVQGTLAIAQAVRSLPLDFLVLFSSVAAAAGGGQGQADYCAANIFLDSYAQLHHRDNGVTISIGWGEWHWDAWSEGLQGFTEEVRAFFIASRRTFGIDFADGMEALRRILAYDLPQIFVSPRDLTFLVEASQRSFAAFLKMREDREQSRYPRPALAVAYAAPRNDLETRIATIWSDVLGIDPIGIDDNFFDLGGNSLLGLDLFGRMRKALKLDNFPAYVLYESPTVELQAAHITNLQQPAIAHDDGDEHEDEQRRMQLNYFVDLDEMGDL</sequence>
<dbReference type="PROSITE" id="PS50075">
    <property type="entry name" value="CARRIER"/>
    <property type="match status" value="1"/>
</dbReference>
<dbReference type="Pfam" id="PF22621">
    <property type="entry name" value="CurL-like_PKS_C"/>
    <property type="match status" value="1"/>
</dbReference>
<proteinExistence type="predicted"/>
<dbReference type="Gene3D" id="3.40.47.10">
    <property type="match status" value="1"/>
</dbReference>
<dbReference type="InterPro" id="IPR013968">
    <property type="entry name" value="PKS_KR"/>
</dbReference>
<dbReference type="SUPFAM" id="SSF53901">
    <property type="entry name" value="Thiolase-like"/>
    <property type="match status" value="1"/>
</dbReference>
<dbReference type="SUPFAM" id="SSF55048">
    <property type="entry name" value="Probable ACP-binding domain of malonyl-CoA ACP transacylase"/>
    <property type="match status" value="1"/>
</dbReference>
<evidence type="ECO:0000256" key="3">
    <source>
        <dbReference type="ARBA" id="ARBA00022679"/>
    </source>
</evidence>
<name>A9AV06_HERA2</name>
<evidence type="ECO:0000259" key="7">
    <source>
        <dbReference type="PROSITE" id="PS50075"/>
    </source>
</evidence>
<dbReference type="HOGENOM" id="CLU_000022_35_4_0"/>
<dbReference type="Proteomes" id="UP000000787">
    <property type="component" value="Chromosome"/>
</dbReference>
<keyword evidence="10" id="KW-1185">Reference proteome</keyword>
<dbReference type="Pfam" id="PF00698">
    <property type="entry name" value="Acyl_transf_1"/>
    <property type="match status" value="1"/>
</dbReference>
<dbReference type="SMART" id="SM00822">
    <property type="entry name" value="PKS_KR"/>
    <property type="match status" value="1"/>
</dbReference>
<dbReference type="CDD" id="cd08953">
    <property type="entry name" value="KR_2_SDR_x"/>
    <property type="match status" value="1"/>
</dbReference>
<dbReference type="InterPro" id="IPR057326">
    <property type="entry name" value="KR_dom"/>
</dbReference>
<dbReference type="KEGG" id="hau:Haur_3962"/>
<dbReference type="SUPFAM" id="SSF51735">
    <property type="entry name" value="NAD(P)-binding Rossmann-fold domains"/>
    <property type="match status" value="2"/>
</dbReference>
<dbReference type="Pfam" id="PF08659">
    <property type="entry name" value="KR"/>
    <property type="match status" value="1"/>
</dbReference>
<dbReference type="Pfam" id="PF00109">
    <property type="entry name" value="ketoacyl-synt"/>
    <property type="match status" value="1"/>
</dbReference>
<dbReference type="PANTHER" id="PTHR43775">
    <property type="entry name" value="FATTY ACID SYNTHASE"/>
    <property type="match status" value="1"/>
</dbReference>
<dbReference type="InterPro" id="IPR036291">
    <property type="entry name" value="NAD(P)-bd_dom_sf"/>
</dbReference>
<dbReference type="InterPro" id="IPR016039">
    <property type="entry name" value="Thiolase-like"/>
</dbReference>
<dbReference type="Pfam" id="PF00550">
    <property type="entry name" value="PP-binding"/>
    <property type="match status" value="1"/>
</dbReference>
<dbReference type="SUPFAM" id="SSF47336">
    <property type="entry name" value="ACP-like"/>
    <property type="match status" value="1"/>
</dbReference>
<dbReference type="InterPro" id="IPR016035">
    <property type="entry name" value="Acyl_Trfase/lysoPLipase"/>
</dbReference>
<dbReference type="InParanoid" id="A9AV06"/>
<protein>
    <submittedName>
        <fullName evidence="9">Beta-ketoacyl synthase</fullName>
    </submittedName>
</protein>
<dbReference type="InterPro" id="IPR009081">
    <property type="entry name" value="PP-bd_ACP"/>
</dbReference>
<dbReference type="GO" id="GO:0006633">
    <property type="term" value="P:fatty acid biosynthetic process"/>
    <property type="evidence" value="ECO:0007669"/>
    <property type="project" value="TreeGrafter"/>
</dbReference>
<dbReference type="InterPro" id="IPR016036">
    <property type="entry name" value="Malonyl_transacylase_ACP-bd"/>
</dbReference>
<dbReference type="Pfam" id="PF02801">
    <property type="entry name" value="Ketoacyl-synt_C"/>
    <property type="match status" value="1"/>
</dbReference>
<accession>A9AV06</accession>
<keyword evidence="2" id="KW-0597">Phosphoprotein</keyword>
<dbReference type="InterPro" id="IPR020806">
    <property type="entry name" value="PKS_PP-bd"/>
</dbReference>
<dbReference type="SMART" id="SM00823">
    <property type="entry name" value="PKS_PP"/>
    <property type="match status" value="1"/>
</dbReference>
<dbReference type="STRING" id="316274.Haur_3962"/>
<feature type="domain" description="Ketosynthase family 3 (KS3)" evidence="8">
    <location>
        <begin position="12"/>
        <end position="440"/>
    </location>
</feature>
<dbReference type="InterPro" id="IPR020841">
    <property type="entry name" value="PKS_Beta-ketoAc_synthase_dom"/>
</dbReference>
<keyword evidence="6" id="KW-0511">Multifunctional enzyme</keyword>
<dbReference type="PROSITE" id="PS52004">
    <property type="entry name" value="KS3_2"/>
    <property type="match status" value="1"/>
</dbReference>
<keyword evidence="3" id="KW-0808">Transferase</keyword>
<keyword evidence="5" id="KW-0443">Lipid metabolism</keyword>
<keyword evidence="1" id="KW-0596">Phosphopantetheine</keyword>
<dbReference type="GO" id="GO:0031177">
    <property type="term" value="F:phosphopantetheine binding"/>
    <property type="evidence" value="ECO:0007669"/>
    <property type="project" value="InterPro"/>
</dbReference>
<dbReference type="Gene3D" id="1.10.1200.10">
    <property type="entry name" value="ACP-like"/>
    <property type="match status" value="1"/>
</dbReference>
<dbReference type="Gene3D" id="3.30.70.250">
    <property type="entry name" value="Malonyl-CoA ACP transacylase, ACP-binding"/>
    <property type="match status" value="1"/>
</dbReference>
<dbReference type="InterPro" id="IPR014031">
    <property type="entry name" value="Ketoacyl_synth_C"/>
</dbReference>
<dbReference type="Gene3D" id="3.30.70.3290">
    <property type="match status" value="1"/>
</dbReference>
<dbReference type="InterPro" id="IPR014030">
    <property type="entry name" value="Ketoacyl_synth_N"/>
</dbReference>
<reference evidence="9 10" key="1">
    <citation type="journal article" date="2011" name="Stand. Genomic Sci.">
        <title>Complete genome sequence of the filamentous gliding predatory bacterium Herpetosiphon aurantiacus type strain (114-95(T)).</title>
        <authorList>
            <person name="Kiss H."/>
            <person name="Nett M."/>
            <person name="Domin N."/>
            <person name="Martin K."/>
            <person name="Maresca J.A."/>
            <person name="Copeland A."/>
            <person name="Lapidus A."/>
            <person name="Lucas S."/>
            <person name="Berry K.W."/>
            <person name="Glavina Del Rio T."/>
            <person name="Dalin E."/>
            <person name="Tice H."/>
            <person name="Pitluck S."/>
            <person name="Richardson P."/>
            <person name="Bruce D."/>
            <person name="Goodwin L."/>
            <person name="Han C."/>
            <person name="Detter J.C."/>
            <person name="Schmutz J."/>
            <person name="Brettin T."/>
            <person name="Land M."/>
            <person name="Hauser L."/>
            <person name="Kyrpides N.C."/>
            <person name="Ivanova N."/>
            <person name="Goker M."/>
            <person name="Woyke T."/>
            <person name="Klenk H.P."/>
            <person name="Bryant D.A."/>
        </authorList>
    </citation>
    <scope>NUCLEOTIDE SEQUENCE [LARGE SCALE GENOMIC DNA]</scope>
    <source>
        <strain evidence="10">ATCC 23779 / DSM 785 / 114-95</strain>
    </source>
</reference>
<dbReference type="eggNOG" id="COG1028">
    <property type="taxonomic scope" value="Bacteria"/>
</dbReference>
<dbReference type="InterPro" id="IPR001227">
    <property type="entry name" value="Ac_transferase_dom_sf"/>
</dbReference>
<dbReference type="InterPro" id="IPR049490">
    <property type="entry name" value="C883_1060-like_KR_N"/>
</dbReference>
<evidence type="ECO:0000256" key="1">
    <source>
        <dbReference type="ARBA" id="ARBA00022450"/>
    </source>
</evidence>
<dbReference type="PANTHER" id="PTHR43775:SF51">
    <property type="entry name" value="INACTIVE PHENOLPHTHIOCEROL SYNTHESIS POLYKETIDE SYNTHASE TYPE I PKS1-RELATED"/>
    <property type="match status" value="1"/>
</dbReference>
<evidence type="ECO:0000256" key="5">
    <source>
        <dbReference type="ARBA" id="ARBA00023098"/>
    </source>
</evidence>
<evidence type="ECO:0000256" key="2">
    <source>
        <dbReference type="ARBA" id="ARBA00022553"/>
    </source>
</evidence>
<dbReference type="InterPro" id="IPR014043">
    <property type="entry name" value="Acyl_transferase_dom"/>
</dbReference>